<feature type="transmembrane region" description="Helical" evidence="10">
    <location>
        <begin position="137"/>
        <end position="158"/>
    </location>
</feature>
<evidence type="ECO:0000256" key="2">
    <source>
        <dbReference type="ARBA" id="ARBA00022448"/>
    </source>
</evidence>
<dbReference type="EMBL" id="CP158299">
    <property type="protein sequence ID" value="XBV84718.1"/>
    <property type="molecule type" value="Genomic_DNA"/>
</dbReference>
<dbReference type="GO" id="GO:0015297">
    <property type="term" value="F:antiporter activity"/>
    <property type="evidence" value="ECO:0007669"/>
    <property type="project" value="UniProtKB-KW"/>
</dbReference>
<keyword evidence="8 10" id="KW-0472">Membrane</keyword>
<keyword evidence="5 10" id="KW-0812">Transmembrane</keyword>
<dbReference type="KEGG" id="dsc:ABOD76_14850"/>
<feature type="transmembrane region" description="Helical" evidence="10">
    <location>
        <begin position="285"/>
        <end position="305"/>
    </location>
</feature>
<keyword evidence="7" id="KW-0406">Ion transport</keyword>
<feature type="transmembrane region" description="Helical" evidence="10">
    <location>
        <begin position="400"/>
        <end position="427"/>
    </location>
</feature>
<comment type="subcellular location">
    <subcellularLocation>
        <location evidence="1">Cell membrane</location>
        <topology evidence="1">Multi-pass membrane protein</topology>
    </subcellularLocation>
</comment>
<evidence type="ECO:0000256" key="8">
    <source>
        <dbReference type="ARBA" id="ARBA00023136"/>
    </source>
</evidence>
<feature type="transmembrane region" description="Helical" evidence="10">
    <location>
        <begin position="95"/>
        <end position="117"/>
    </location>
</feature>
<evidence type="ECO:0000256" key="5">
    <source>
        <dbReference type="ARBA" id="ARBA00022692"/>
    </source>
</evidence>
<dbReference type="GO" id="GO:0006811">
    <property type="term" value="P:monoatomic ion transport"/>
    <property type="evidence" value="ECO:0007669"/>
    <property type="project" value="UniProtKB-KW"/>
</dbReference>
<proteinExistence type="predicted"/>
<name>A0AAU7U8D4_9DEIO</name>
<dbReference type="PANTHER" id="PTHR43298:SF2">
    <property type="entry name" value="FMN_FAD EXPORTER YEEO-RELATED"/>
    <property type="match status" value="1"/>
</dbReference>
<accession>A0AAU7U8D4</accession>
<dbReference type="InterPro" id="IPR002528">
    <property type="entry name" value="MATE_fam"/>
</dbReference>
<organism evidence="11">
    <name type="scientific">Deinococcus sonorensis KR-87</name>
    <dbReference type="NCBI Taxonomy" id="694439"/>
    <lineage>
        <taxon>Bacteria</taxon>
        <taxon>Thermotogati</taxon>
        <taxon>Deinococcota</taxon>
        <taxon>Deinococci</taxon>
        <taxon>Deinococcales</taxon>
        <taxon>Deinococcaceae</taxon>
        <taxon>Deinococcus</taxon>
    </lineage>
</organism>
<dbReference type="NCBIfam" id="TIGR00797">
    <property type="entry name" value="matE"/>
    <property type="match status" value="1"/>
</dbReference>
<evidence type="ECO:0000256" key="3">
    <source>
        <dbReference type="ARBA" id="ARBA00022449"/>
    </source>
</evidence>
<keyword evidence="6 10" id="KW-1133">Transmembrane helix</keyword>
<evidence type="ECO:0000256" key="7">
    <source>
        <dbReference type="ARBA" id="ARBA00023065"/>
    </source>
</evidence>
<evidence type="ECO:0000256" key="9">
    <source>
        <dbReference type="ARBA" id="ARBA00031636"/>
    </source>
</evidence>
<gene>
    <name evidence="11" type="ORF">ABOD76_14850</name>
</gene>
<dbReference type="RefSeq" id="WP_350242755.1">
    <property type="nucleotide sequence ID" value="NZ_CP158299.1"/>
</dbReference>
<dbReference type="PIRSF" id="PIRSF006603">
    <property type="entry name" value="DinF"/>
    <property type="match status" value="1"/>
</dbReference>
<dbReference type="AlphaFoldDB" id="A0AAU7U8D4"/>
<feature type="transmembrane region" description="Helical" evidence="10">
    <location>
        <begin position="361"/>
        <end position="380"/>
    </location>
</feature>
<evidence type="ECO:0000256" key="6">
    <source>
        <dbReference type="ARBA" id="ARBA00022989"/>
    </source>
</evidence>
<sequence>MSASVSAPDHATTPGRQIARIAVPVSLEFVFMLLLNFVNQVVVGALGATAIAAVGFANSLTFILLVTIGALGSSVSILVARAFGAGRRGELSGTVSAALLLAGTLTALAAIPLALWAAPLLRLTGASATVASAGTDYLRVSAIALVPGVLGAVLSGVLRSLGHARTPMMATLVTVLLNTLLGYLLVFGVGPLPRLGVAGAAWATVITGVLKTCILLYQVYGPRQLATWAAPRGVAGWRVVLGPLFTLALPLGITELAWSVGTFLYNVVFGRLGDEALAAAQIVNSLEAVFILGSIGLMSATTALVGRSLGSGDAAGALGWVRRVLSVGVGTGLGFGVLFALSALLLRPLFPQVSEEVRGMAMWGVLIYAAFQVVKVRNMILGAGVLPSGSDVQGVILGDVVSAFLVGLPLAIVLGFFTPLGVMGLFLARGIEESVKLAIFTWRGRRLRWEHLAEQQVAAAA</sequence>
<feature type="transmembrane region" description="Helical" evidence="10">
    <location>
        <begin position="325"/>
        <end position="349"/>
    </location>
</feature>
<dbReference type="Pfam" id="PF01554">
    <property type="entry name" value="MatE"/>
    <property type="match status" value="2"/>
</dbReference>
<evidence type="ECO:0000313" key="11">
    <source>
        <dbReference type="EMBL" id="XBV84718.1"/>
    </source>
</evidence>
<protein>
    <recommendedName>
        <fullName evidence="9">Multidrug-efflux transporter</fullName>
    </recommendedName>
</protein>
<dbReference type="InterPro" id="IPR050222">
    <property type="entry name" value="MATE_MdtK"/>
</dbReference>
<reference evidence="11" key="1">
    <citation type="submission" date="2024-06" db="EMBL/GenBank/DDBJ databases">
        <title>Draft Genome Sequence of Deinococcus sonorensis Type Strain KR-87, a Biofilm Producing Representative of the Genus Deinococcus.</title>
        <authorList>
            <person name="Boren L.S."/>
            <person name="Grosso R.A."/>
            <person name="Hugenberg-Cox A.N."/>
            <person name="Hill J.T.E."/>
            <person name="Albert C.M."/>
            <person name="Tuohy J.M."/>
        </authorList>
    </citation>
    <scope>NUCLEOTIDE SEQUENCE</scope>
    <source>
        <strain evidence="11">KR-87</strain>
    </source>
</reference>
<feature type="transmembrane region" description="Helical" evidence="10">
    <location>
        <begin position="29"/>
        <end position="56"/>
    </location>
</feature>
<dbReference type="InterPro" id="IPR048279">
    <property type="entry name" value="MdtK-like"/>
</dbReference>
<dbReference type="GO" id="GO:0042910">
    <property type="term" value="F:xenobiotic transmembrane transporter activity"/>
    <property type="evidence" value="ECO:0007669"/>
    <property type="project" value="InterPro"/>
</dbReference>
<dbReference type="PANTHER" id="PTHR43298">
    <property type="entry name" value="MULTIDRUG RESISTANCE PROTEIN NORM-RELATED"/>
    <property type="match status" value="1"/>
</dbReference>
<dbReference type="GO" id="GO:0005886">
    <property type="term" value="C:plasma membrane"/>
    <property type="evidence" value="ECO:0007669"/>
    <property type="project" value="UniProtKB-SubCell"/>
</dbReference>
<feature type="transmembrane region" description="Helical" evidence="10">
    <location>
        <begin position="256"/>
        <end position="273"/>
    </location>
</feature>
<feature type="transmembrane region" description="Helical" evidence="10">
    <location>
        <begin position="62"/>
        <end position="83"/>
    </location>
</feature>
<evidence type="ECO:0000256" key="10">
    <source>
        <dbReference type="SAM" id="Phobius"/>
    </source>
</evidence>
<keyword evidence="3" id="KW-0050">Antiport</keyword>
<evidence type="ECO:0000256" key="4">
    <source>
        <dbReference type="ARBA" id="ARBA00022475"/>
    </source>
</evidence>
<feature type="transmembrane region" description="Helical" evidence="10">
    <location>
        <begin position="170"/>
        <end position="189"/>
    </location>
</feature>
<feature type="transmembrane region" description="Helical" evidence="10">
    <location>
        <begin position="195"/>
        <end position="217"/>
    </location>
</feature>
<keyword evidence="4" id="KW-1003">Cell membrane</keyword>
<evidence type="ECO:0000256" key="1">
    <source>
        <dbReference type="ARBA" id="ARBA00004651"/>
    </source>
</evidence>
<keyword evidence="2" id="KW-0813">Transport</keyword>